<evidence type="ECO:0000256" key="6">
    <source>
        <dbReference type="ARBA" id="ARBA00022908"/>
    </source>
</evidence>
<comment type="subunit">
    <text evidence="10">Forms a cyclic heterotetrameric complex composed of two molecules of XerC and two molecules of XerD.</text>
</comment>
<dbReference type="AlphaFoldDB" id="C6LGQ0"/>
<feature type="domain" description="Tyr recombinase" evidence="11">
    <location>
        <begin position="116"/>
        <end position="298"/>
    </location>
</feature>
<keyword evidence="4 10" id="KW-0132">Cell division</keyword>
<feature type="active site" evidence="10">
    <location>
        <position position="156"/>
    </location>
</feature>
<evidence type="ECO:0000313" key="13">
    <source>
        <dbReference type="EMBL" id="EET60250.1"/>
    </source>
</evidence>
<organism evidence="13 14">
    <name type="scientific">Marvinbryantia formatexigens DSM 14469</name>
    <dbReference type="NCBI Taxonomy" id="478749"/>
    <lineage>
        <taxon>Bacteria</taxon>
        <taxon>Bacillati</taxon>
        <taxon>Bacillota</taxon>
        <taxon>Clostridia</taxon>
        <taxon>Lachnospirales</taxon>
        <taxon>Lachnospiraceae</taxon>
        <taxon>Marvinbryantia</taxon>
    </lineage>
</organism>
<dbReference type="eggNOG" id="COG4974">
    <property type="taxonomic scope" value="Bacteria"/>
</dbReference>
<feature type="active site" evidence="10">
    <location>
        <position position="250"/>
    </location>
</feature>
<dbReference type="NCBIfam" id="TIGR02225">
    <property type="entry name" value="recomb_XerD"/>
    <property type="match status" value="1"/>
</dbReference>
<evidence type="ECO:0000259" key="12">
    <source>
        <dbReference type="PROSITE" id="PS51900"/>
    </source>
</evidence>
<dbReference type="PROSITE" id="PS51898">
    <property type="entry name" value="TYR_RECOMBINASE"/>
    <property type="match status" value="1"/>
</dbReference>
<evidence type="ECO:0000256" key="9">
    <source>
        <dbReference type="ARBA" id="ARBA00023306"/>
    </source>
</evidence>
<reference evidence="13" key="1">
    <citation type="submission" date="2009-07" db="EMBL/GenBank/DDBJ databases">
        <authorList>
            <person name="Weinstock G."/>
            <person name="Sodergren E."/>
            <person name="Clifton S."/>
            <person name="Fulton L."/>
            <person name="Fulton B."/>
            <person name="Courtney L."/>
            <person name="Fronick C."/>
            <person name="Harrison M."/>
            <person name="Strong C."/>
            <person name="Farmer C."/>
            <person name="Delahaunty K."/>
            <person name="Markovic C."/>
            <person name="Hall O."/>
            <person name="Minx P."/>
            <person name="Tomlinson C."/>
            <person name="Mitreva M."/>
            <person name="Nelson J."/>
            <person name="Hou S."/>
            <person name="Wollam A."/>
            <person name="Pepin K.H."/>
            <person name="Johnson M."/>
            <person name="Bhonagiri V."/>
            <person name="Nash W.E."/>
            <person name="Warren W."/>
            <person name="Chinwalla A."/>
            <person name="Mardis E.R."/>
            <person name="Wilson R.K."/>
        </authorList>
    </citation>
    <scope>NUCLEOTIDE SEQUENCE [LARGE SCALE GENOMIC DNA]</scope>
    <source>
        <strain evidence="13">DSM 14469</strain>
    </source>
</reference>
<dbReference type="GO" id="GO:0006313">
    <property type="term" value="P:DNA transposition"/>
    <property type="evidence" value="ECO:0007669"/>
    <property type="project" value="UniProtKB-UniRule"/>
</dbReference>
<name>C6LGQ0_9FIRM</name>
<comment type="caution">
    <text evidence="13">The sequence shown here is derived from an EMBL/GenBank/DDBJ whole genome shotgun (WGS) entry which is preliminary data.</text>
</comment>
<dbReference type="SUPFAM" id="SSF56349">
    <property type="entry name" value="DNA breaking-rejoining enzymes"/>
    <property type="match status" value="1"/>
</dbReference>
<evidence type="ECO:0000256" key="1">
    <source>
        <dbReference type="ARBA" id="ARBA00004496"/>
    </source>
</evidence>
<dbReference type="HAMAP" id="MF_01808">
    <property type="entry name" value="Recomb_XerC_XerD"/>
    <property type="match status" value="1"/>
</dbReference>
<protein>
    <recommendedName>
        <fullName evidence="10">Tyrosine recombinase XerC</fullName>
    </recommendedName>
</protein>
<evidence type="ECO:0000256" key="10">
    <source>
        <dbReference type="HAMAP-Rule" id="MF_01808"/>
    </source>
</evidence>
<dbReference type="PANTHER" id="PTHR30349:SF81">
    <property type="entry name" value="TYROSINE RECOMBINASE XERC"/>
    <property type="match status" value="1"/>
</dbReference>
<comment type="similarity">
    <text evidence="2">Belongs to the 'phage' integrase family. XerD subfamily.</text>
</comment>
<comment type="caution">
    <text evidence="10">Lacks conserved residue(s) required for the propagation of feature annotation.</text>
</comment>
<keyword evidence="6 10" id="KW-0229">DNA integration</keyword>
<sequence length="304" mass="34610">MDMTRELAPQIQQDMRRFADYLEEEKNASNSTVMSYQRDLKKLFHYLSGKGVEKVQDVTATSLNSYILQMEKEGFSTSSVSRTIASIRAFFHFLVKTKAVTEDPSDNLKAPHVEKKTPEILTLEETVQLLNQPELDSAKGIRDKAMLELLYATGMRVSELISMKLTDVNMAMGYVLCRDSDKERVIPFGTEAEKALKRYLEESRSVLLKGKESEFLFVNCSGKSMSRQGFWKIIKFYSAQAGITKDITPHTLRHSFGAHLVQNGADLRAVQEMMGHSDISTTQIYMDMNVRRVREIYAKAHPRG</sequence>
<gene>
    <name evidence="10" type="primary">xerC</name>
    <name evidence="13" type="synonym">xerD</name>
    <name evidence="13" type="ORF">BRYFOR_07810</name>
</gene>
<dbReference type="GO" id="GO:0009037">
    <property type="term" value="F:tyrosine-based site-specific recombinase activity"/>
    <property type="evidence" value="ECO:0007669"/>
    <property type="project" value="UniProtKB-UniRule"/>
</dbReference>
<dbReference type="RefSeq" id="WP_006862595.1">
    <property type="nucleotide sequence ID" value="NZ_ACCL02000012.1"/>
</dbReference>
<dbReference type="InterPro" id="IPR002104">
    <property type="entry name" value="Integrase_catalytic"/>
</dbReference>
<dbReference type="Pfam" id="PF02899">
    <property type="entry name" value="Phage_int_SAM_1"/>
    <property type="match status" value="1"/>
</dbReference>
<dbReference type="PANTHER" id="PTHR30349">
    <property type="entry name" value="PHAGE INTEGRASE-RELATED"/>
    <property type="match status" value="1"/>
</dbReference>
<comment type="subcellular location">
    <subcellularLocation>
        <location evidence="1 10">Cytoplasm</location>
    </subcellularLocation>
</comment>
<dbReference type="InterPro" id="IPR050090">
    <property type="entry name" value="Tyrosine_recombinase_XerCD"/>
</dbReference>
<accession>C6LGQ0</accession>
<dbReference type="InterPro" id="IPR011010">
    <property type="entry name" value="DNA_brk_join_enz"/>
</dbReference>
<evidence type="ECO:0000256" key="8">
    <source>
        <dbReference type="ARBA" id="ARBA00023172"/>
    </source>
</evidence>
<comment type="function">
    <text evidence="10">Site-specific tyrosine recombinase, which acts by catalyzing the cutting and rejoining of the recombining DNA molecules. The XerC-XerD complex is essential to convert dimers of the bacterial chromosome into monomers to permit their segregation at cell division. It also contributes to the segregational stability of plasmids.</text>
</comment>
<dbReference type="NCBIfam" id="NF040815">
    <property type="entry name" value="recomb_XerA_Arch"/>
    <property type="match status" value="1"/>
</dbReference>
<evidence type="ECO:0000259" key="11">
    <source>
        <dbReference type="PROSITE" id="PS51898"/>
    </source>
</evidence>
<dbReference type="GO" id="GO:0005737">
    <property type="term" value="C:cytoplasm"/>
    <property type="evidence" value="ECO:0007669"/>
    <property type="project" value="UniProtKB-SubCell"/>
</dbReference>
<feature type="active site" evidence="10">
    <location>
        <position position="253"/>
    </location>
</feature>
<keyword evidence="3 10" id="KW-0963">Cytoplasm</keyword>
<evidence type="ECO:0000256" key="4">
    <source>
        <dbReference type="ARBA" id="ARBA00022618"/>
    </source>
</evidence>
<dbReference type="CDD" id="cd00798">
    <property type="entry name" value="INT_XerDC_C"/>
    <property type="match status" value="1"/>
</dbReference>
<dbReference type="STRING" id="168384.SAMN05660368_00933"/>
<dbReference type="Pfam" id="PF00589">
    <property type="entry name" value="Phage_integrase"/>
    <property type="match status" value="1"/>
</dbReference>
<dbReference type="EMBL" id="ACCL02000012">
    <property type="protein sequence ID" value="EET60250.1"/>
    <property type="molecule type" value="Genomic_DNA"/>
</dbReference>
<dbReference type="GO" id="GO:0003677">
    <property type="term" value="F:DNA binding"/>
    <property type="evidence" value="ECO:0007669"/>
    <property type="project" value="UniProtKB-UniRule"/>
</dbReference>
<dbReference type="InterPro" id="IPR044068">
    <property type="entry name" value="CB"/>
</dbReference>
<comment type="similarity">
    <text evidence="10">Belongs to the 'phage' integrase family. XerC subfamily.</text>
</comment>
<dbReference type="InterPro" id="IPR013762">
    <property type="entry name" value="Integrase-like_cat_sf"/>
</dbReference>
<dbReference type="InterPro" id="IPR011932">
    <property type="entry name" value="Recomb_XerD"/>
</dbReference>
<dbReference type="NCBIfam" id="NF001399">
    <property type="entry name" value="PRK00283.1"/>
    <property type="match status" value="1"/>
</dbReference>
<feature type="domain" description="Core-binding (CB)" evidence="12">
    <location>
        <begin position="9"/>
        <end position="95"/>
    </location>
</feature>
<feature type="active site" evidence="10">
    <location>
        <position position="276"/>
    </location>
</feature>
<dbReference type="Proteomes" id="UP000005561">
    <property type="component" value="Unassembled WGS sequence"/>
</dbReference>
<dbReference type="InterPro" id="IPR004107">
    <property type="entry name" value="Integrase_SAM-like_N"/>
</dbReference>
<evidence type="ECO:0000256" key="5">
    <source>
        <dbReference type="ARBA" id="ARBA00022829"/>
    </source>
</evidence>
<keyword evidence="9 10" id="KW-0131">Cell cycle</keyword>
<proteinExistence type="inferred from homology"/>
<dbReference type="InterPro" id="IPR010998">
    <property type="entry name" value="Integrase_recombinase_N"/>
</dbReference>
<keyword evidence="5 10" id="KW-0159">Chromosome partition</keyword>
<evidence type="ECO:0000256" key="2">
    <source>
        <dbReference type="ARBA" id="ARBA00010450"/>
    </source>
</evidence>
<dbReference type="GO" id="GO:0007059">
    <property type="term" value="P:chromosome segregation"/>
    <property type="evidence" value="ECO:0007669"/>
    <property type="project" value="UniProtKB-UniRule"/>
</dbReference>
<keyword evidence="14" id="KW-1185">Reference proteome</keyword>
<dbReference type="Gene3D" id="1.10.443.10">
    <property type="entry name" value="Intergrase catalytic core"/>
    <property type="match status" value="1"/>
</dbReference>
<dbReference type="Gene3D" id="1.10.150.130">
    <property type="match status" value="1"/>
</dbReference>
<feature type="active site" description="O-(3'-phospho-DNA)-tyrosine intermediate" evidence="10">
    <location>
        <position position="285"/>
    </location>
</feature>
<keyword evidence="7 10" id="KW-0238">DNA-binding</keyword>
<evidence type="ECO:0000256" key="7">
    <source>
        <dbReference type="ARBA" id="ARBA00023125"/>
    </source>
</evidence>
<dbReference type="PROSITE" id="PS51900">
    <property type="entry name" value="CB"/>
    <property type="match status" value="1"/>
</dbReference>
<evidence type="ECO:0000313" key="14">
    <source>
        <dbReference type="Proteomes" id="UP000005561"/>
    </source>
</evidence>
<keyword evidence="8 10" id="KW-0233">DNA recombination</keyword>
<evidence type="ECO:0000256" key="3">
    <source>
        <dbReference type="ARBA" id="ARBA00022490"/>
    </source>
</evidence>
<dbReference type="GO" id="GO:0051301">
    <property type="term" value="P:cell division"/>
    <property type="evidence" value="ECO:0007669"/>
    <property type="project" value="UniProtKB-KW"/>
</dbReference>
<dbReference type="InterPro" id="IPR023009">
    <property type="entry name" value="Tyrosine_recombinase_XerC/XerD"/>
</dbReference>